<organism evidence="8 9">
    <name type="scientific">Pseudooceanicola lipolyticus</name>
    <dbReference type="NCBI Taxonomy" id="2029104"/>
    <lineage>
        <taxon>Bacteria</taxon>
        <taxon>Pseudomonadati</taxon>
        <taxon>Pseudomonadota</taxon>
        <taxon>Alphaproteobacteria</taxon>
        <taxon>Rhodobacterales</taxon>
        <taxon>Paracoccaceae</taxon>
        <taxon>Pseudooceanicola</taxon>
    </lineage>
</organism>
<evidence type="ECO:0000313" key="8">
    <source>
        <dbReference type="EMBL" id="PJE36390.1"/>
    </source>
</evidence>
<dbReference type="InterPro" id="IPR050330">
    <property type="entry name" value="Bact_OuterMem_StrucFunc"/>
</dbReference>
<dbReference type="PROSITE" id="PS51123">
    <property type="entry name" value="OMPA_2"/>
    <property type="match status" value="1"/>
</dbReference>
<dbReference type="RefSeq" id="WP_100162772.1">
    <property type="nucleotide sequence ID" value="NZ_PGTB01000044.1"/>
</dbReference>
<feature type="signal peptide" evidence="6">
    <location>
        <begin position="1"/>
        <end position="25"/>
    </location>
</feature>
<feature type="compositionally biased region" description="Basic and acidic residues" evidence="5">
    <location>
        <begin position="146"/>
        <end position="167"/>
    </location>
</feature>
<evidence type="ECO:0000256" key="2">
    <source>
        <dbReference type="ARBA" id="ARBA00023136"/>
    </source>
</evidence>
<dbReference type="EMBL" id="PGTB01000044">
    <property type="protein sequence ID" value="PJE36390.1"/>
    <property type="molecule type" value="Genomic_DNA"/>
</dbReference>
<evidence type="ECO:0000256" key="1">
    <source>
        <dbReference type="ARBA" id="ARBA00004442"/>
    </source>
</evidence>
<feature type="compositionally biased region" description="Basic and acidic residues" evidence="5">
    <location>
        <begin position="187"/>
        <end position="200"/>
    </location>
</feature>
<dbReference type="PANTHER" id="PTHR30329">
    <property type="entry name" value="STATOR ELEMENT OF FLAGELLAR MOTOR COMPLEX"/>
    <property type="match status" value="1"/>
</dbReference>
<evidence type="ECO:0000313" key="9">
    <source>
        <dbReference type="Proteomes" id="UP000231553"/>
    </source>
</evidence>
<evidence type="ECO:0000259" key="7">
    <source>
        <dbReference type="PROSITE" id="PS51123"/>
    </source>
</evidence>
<keyword evidence="6" id="KW-0732">Signal</keyword>
<evidence type="ECO:0000256" key="4">
    <source>
        <dbReference type="PROSITE-ProRule" id="PRU00473"/>
    </source>
</evidence>
<dbReference type="PANTHER" id="PTHR30329:SF21">
    <property type="entry name" value="LIPOPROTEIN YIAD-RELATED"/>
    <property type="match status" value="1"/>
</dbReference>
<evidence type="ECO:0000256" key="6">
    <source>
        <dbReference type="SAM" id="SignalP"/>
    </source>
</evidence>
<dbReference type="PRINTS" id="PR01021">
    <property type="entry name" value="OMPADOMAIN"/>
</dbReference>
<feature type="compositionally biased region" description="Low complexity" evidence="5">
    <location>
        <begin position="113"/>
        <end position="127"/>
    </location>
</feature>
<gene>
    <name evidence="8" type="ORF">CVM52_12195</name>
</gene>
<keyword evidence="3" id="KW-0998">Cell outer membrane</keyword>
<dbReference type="GO" id="GO:0009279">
    <property type="term" value="C:cell outer membrane"/>
    <property type="evidence" value="ECO:0007669"/>
    <property type="project" value="UniProtKB-SubCell"/>
</dbReference>
<feature type="domain" description="OmpA-like" evidence="7">
    <location>
        <begin position="389"/>
        <end position="514"/>
    </location>
</feature>
<accession>A0A2M8J0S3</accession>
<sequence>MRQLLKSTTALVLASALAVPQPLWAQGEADPELERRDQLLQNQADQAHQQAQEAAAEEARKAAEKAERQAERKAERQAERKEERKAERQAERQQQRQEQSEVDAEAAAHAEAEAAANAQADAEANAEAQEEGELPDSDQADVDAAEMERQQRREQRRAERQARRAAEAEAEAQAAAAASDEADGEVIEERITDENVRSSDEEFAAAPQATAPAAEEDDGISDLGKIAILGLGALAVGQMLKNGDRVVSNSGDRVVVQTDDGMRVLKNDNVLLRQPGADVRTETFSDGSTRSYVTYADGTQVVTVLSAEGRMLRRTKILPNGEQVVLFDDTRTVEPVEYTELPQMRGDSMRYEGTAVSDDNLRRALMATQPANIDRRFSLSQIRNIDAVRYLVPEIEVESVKFATGSSAIGRDQAQELAALGGAMREAIQANPADIFLIEGHTDAVGAEDYNLMLSDRRAETVALALTEYFDVPPENMVVQGYGEYDLRVQTQDAERANRRVAVRRITPLLNGGT</sequence>
<dbReference type="Proteomes" id="UP000231553">
    <property type="component" value="Unassembled WGS sequence"/>
</dbReference>
<feature type="compositionally biased region" description="Low complexity" evidence="5">
    <location>
        <begin position="204"/>
        <end position="213"/>
    </location>
</feature>
<dbReference type="OrthoDB" id="9792021at2"/>
<feature type="compositionally biased region" description="Polar residues" evidence="5">
    <location>
        <begin position="39"/>
        <end position="48"/>
    </location>
</feature>
<feature type="chain" id="PRO_5014935169" description="OmpA-like domain-containing protein" evidence="6">
    <location>
        <begin position="26"/>
        <end position="514"/>
    </location>
</feature>
<dbReference type="Pfam" id="PF00691">
    <property type="entry name" value="OmpA"/>
    <property type="match status" value="1"/>
</dbReference>
<dbReference type="CDD" id="cd07185">
    <property type="entry name" value="OmpA_C-like"/>
    <property type="match status" value="1"/>
</dbReference>
<feature type="compositionally biased region" description="Acidic residues" evidence="5">
    <location>
        <begin position="128"/>
        <end position="145"/>
    </location>
</feature>
<comment type="caution">
    <text evidence="8">The sequence shown here is derived from an EMBL/GenBank/DDBJ whole genome shotgun (WGS) entry which is preliminary data.</text>
</comment>
<name>A0A2M8J0S3_9RHOB</name>
<keyword evidence="9" id="KW-1185">Reference proteome</keyword>
<feature type="compositionally biased region" description="Basic and acidic residues" evidence="5">
    <location>
        <begin position="57"/>
        <end position="99"/>
    </location>
</feature>
<evidence type="ECO:0000256" key="3">
    <source>
        <dbReference type="ARBA" id="ARBA00023237"/>
    </source>
</evidence>
<dbReference type="AlphaFoldDB" id="A0A2M8J0S3"/>
<dbReference type="InterPro" id="IPR006665">
    <property type="entry name" value="OmpA-like"/>
</dbReference>
<dbReference type="SUPFAM" id="SSF103088">
    <property type="entry name" value="OmpA-like"/>
    <property type="match status" value="1"/>
</dbReference>
<keyword evidence="2 4" id="KW-0472">Membrane</keyword>
<protein>
    <recommendedName>
        <fullName evidence="7">OmpA-like domain-containing protein</fullName>
    </recommendedName>
</protein>
<dbReference type="InterPro" id="IPR006664">
    <property type="entry name" value="OMP_bac"/>
</dbReference>
<dbReference type="InterPro" id="IPR036737">
    <property type="entry name" value="OmpA-like_sf"/>
</dbReference>
<reference evidence="8 9" key="1">
    <citation type="journal article" date="2018" name="Int. J. Syst. Evol. Microbiol.">
        <title>Pseudooceanicola lipolyticus sp. nov., a marine alphaproteobacterium, reclassification of Oceanicola flagellatus as Pseudooceanicola flagellatus comb. nov. and emended description of the genus Pseudooceanicola.</title>
        <authorList>
            <person name="Huang M.-M."/>
            <person name="Guo L.-L."/>
            <person name="Wu Y.-H."/>
            <person name="Lai Q.-L."/>
            <person name="Shao Z.-Z."/>
            <person name="Wang C.-S."/>
            <person name="Wu M."/>
            <person name="Xu X.-W."/>
        </authorList>
    </citation>
    <scope>NUCLEOTIDE SEQUENCE [LARGE SCALE GENOMIC DNA]</scope>
    <source>
        <strain evidence="8 9">157</strain>
    </source>
</reference>
<evidence type="ECO:0000256" key="5">
    <source>
        <dbReference type="SAM" id="MobiDB-lite"/>
    </source>
</evidence>
<comment type="subcellular location">
    <subcellularLocation>
        <location evidence="1">Cell outer membrane</location>
    </subcellularLocation>
</comment>
<feature type="region of interest" description="Disordered" evidence="5">
    <location>
        <begin position="28"/>
        <end position="218"/>
    </location>
</feature>
<dbReference type="Gene3D" id="3.30.1330.60">
    <property type="entry name" value="OmpA-like domain"/>
    <property type="match status" value="1"/>
</dbReference>
<proteinExistence type="predicted"/>